<dbReference type="GO" id="GO:0005829">
    <property type="term" value="C:cytosol"/>
    <property type="evidence" value="ECO:0007669"/>
    <property type="project" value="TreeGrafter"/>
</dbReference>
<comment type="subunit">
    <text evidence="3">Homotetramer.</text>
</comment>
<sequence>MNAALRARCDLDLGFPFHTDGSPADRLERVAAYMRSAGLSAEAYLTGESVARLEARMANLFGKPAAVWFPSGTMAQGVAARLHCKAAGNARLGLHPTSHLALHEEDGHIHLHGLEPVSCGAWPRPLSADDLPADAGCTIIELPQRHNGGVLPGWDTLQAIKARARETGQALHMDGARIWSLPTAWPGHDLPEICDGFASVYASFYKDLGASGGAILAGEADFVDEARLWLARMGGRLVSAWPMVPDALRVLDTRLPQIPLFVERARGIAMGVGDQPGLSITPDPPQVNMMHVRLDCDIATAEAARDAAAEATGVWLGNRFWHFEHDPVPALELCVGERAFQADIMRIVDAIRAMGAYVTAAQSTSG</sequence>
<dbReference type="SUPFAM" id="SSF53383">
    <property type="entry name" value="PLP-dependent transferases"/>
    <property type="match status" value="1"/>
</dbReference>
<accession>A0A9W6IMF8</accession>
<evidence type="ECO:0000256" key="1">
    <source>
        <dbReference type="ARBA" id="ARBA00001933"/>
    </source>
</evidence>
<dbReference type="Gene3D" id="3.90.1150.10">
    <property type="entry name" value="Aspartate Aminotransferase, domain 1"/>
    <property type="match status" value="1"/>
</dbReference>
<comment type="caution">
    <text evidence="6">The sequence shown here is derived from an EMBL/GenBank/DDBJ whole genome shotgun (WGS) entry which is preliminary data.</text>
</comment>
<comment type="similarity">
    <text evidence="2">Belongs to the threonine aldolase family.</text>
</comment>
<evidence type="ECO:0000256" key="2">
    <source>
        <dbReference type="ARBA" id="ARBA00006966"/>
    </source>
</evidence>
<reference evidence="6" key="2">
    <citation type="submission" date="2023-01" db="EMBL/GenBank/DDBJ databases">
        <authorList>
            <person name="Sun Q."/>
            <person name="Evtushenko L."/>
        </authorList>
    </citation>
    <scope>NUCLEOTIDE SEQUENCE</scope>
    <source>
        <strain evidence="6">VKM B-1513</strain>
    </source>
</reference>
<dbReference type="PANTHER" id="PTHR48097">
    <property type="entry name" value="L-THREONINE ALDOLASE-RELATED"/>
    <property type="match status" value="1"/>
</dbReference>
<dbReference type="Proteomes" id="UP001143486">
    <property type="component" value="Unassembled WGS sequence"/>
</dbReference>
<evidence type="ECO:0000313" key="6">
    <source>
        <dbReference type="EMBL" id="GLK53011.1"/>
    </source>
</evidence>
<evidence type="ECO:0000256" key="4">
    <source>
        <dbReference type="ARBA" id="ARBA00022898"/>
    </source>
</evidence>
<keyword evidence="7" id="KW-1185">Reference proteome</keyword>
<proteinExistence type="inferred from homology"/>
<dbReference type="GO" id="GO:0008732">
    <property type="term" value="F:L-allo-threonine aldolase activity"/>
    <property type="evidence" value="ECO:0007669"/>
    <property type="project" value="TreeGrafter"/>
</dbReference>
<gene>
    <name evidence="6" type="ORF">GCM10017621_25190</name>
</gene>
<dbReference type="Pfam" id="PF01212">
    <property type="entry name" value="Beta_elim_lyase"/>
    <property type="match status" value="1"/>
</dbReference>
<dbReference type="GO" id="GO:0006567">
    <property type="term" value="P:L-threonine catabolic process"/>
    <property type="evidence" value="ECO:0007669"/>
    <property type="project" value="TreeGrafter"/>
</dbReference>
<feature type="domain" description="Aromatic amino acid beta-eliminating lyase/threonine aldolase" evidence="5">
    <location>
        <begin position="32"/>
        <end position="292"/>
    </location>
</feature>
<dbReference type="InterPro" id="IPR001597">
    <property type="entry name" value="ArAA_b-elim_lyase/Thr_aldolase"/>
</dbReference>
<comment type="cofactor">
    <cofactor evidence="1">
        <name>pyridoxal 5'-phosphate</name>
        <dbReference type="ChEBI" id="CHEBI:597326"/>
    </cofactor>
</comment>
<evidence type="ECO:0000313" key="7">
    <source>
        <dbReference type="Proteomes" id="UP001143486"/>
    </source>
</evidence>
<dbReference type="AlphaFoldDB" id="A0A9W6IMF8"/>
<organism evidence="6 7">
    <name type="scientific">Maricaulis virginensis</name>
    <dbReference type="NCBI Taxonomy" id="144022"/>
    <lineage>
        <taxon>Bacteria</taxon>
        <taxon>Pseudomonadati</taxon>
        <taxon>Pseudomonadota</taxon>
        <taxon>Alphaproteobacteria</taxon>
        <taxon>Maricaulales</taxon>
        <taxon>Maricaulaceae</taxon>
        <taxon>Maricaulis</taxon>
    </lineage>
</organism>
<dbReference type="Gene3D" id="3.40.640.10">
    <property type="entry name" value="Type I PLP-dependent aspartate aminotransferase-like (Major domain)"/>
    <property type="match status" value="1"/>
</dbReference>
<dbReference type="GO" id="GO:0006545">
    <property type="term" value="P:glycine biosynthetic process"/>
    <property type="evidence" value="ECO:0007669"/>
    <property type="project" value="TreeGrafter"/>
</dbReference>
<protein>
    <recommendedName>
        <fullName evidence="5">Aromatic amino acid beta-eliminating lyase/threonine aldolase domain-containing protein</fullName>
    </recommendedName>
</protein>
<keyword evidence="4" id="KW-0663">Pyridoxal phosphate</keyword>
<evidence type="ECO:0000256" key="3">
    <source>
        <dbReference type="ARBA" id="ARBA00011881"/>
    </source>
</evidence>
<dbReference type="InterPro" id="IPR015422">
    <property type="entry name" value="PyrdxlP-dep_Trfase_small"/>
</dbReference>
<reference evidence="6" key="1">
    <citation type="journal article" date="2014" name="Int. J. Syst. Evol. Microbiol.">
        <title>Complete genome sequence of Corynebacterium casei LMG S-19264T (=DSM 44701T), isolated from a smear-ripened cheese.</title>
        <authorList>
            <consortium name="US DOE Joint Genome Institute (JGI-PGF)"/>
            <person name="Walter F."/>
            <person name="Albersmeier A."/>
            <person name="Kalinowski J."/>
            <person name="Ruckert C."/>
        </authorList>
    </citation>
    <scope>NUCLEOTIDE SEQUENCE</scope>
    <source>
        <strain evidence="6">VKM B-1513</strain>
    </source>
</reference>
<dbReference type="PANTHER" id="PTHR48097:SF9">
    <property type="entry name" value="L-THREONINE ALDOLASE"/>
    <property type="match status" value="1"/>
</dbReference>
<dbReference type="InterPro" id="IPR015421">
    <property type="entry name" value="PyrdxlP-dep_Trfase_major"/>
</dbReference>
<dbReference type="InterPro" id="IPR015424">
    <property type="entry name" value="PyrdxlP-dep_Trfase"/>
</dbReference>
<name>A0A9W6IMF8_9PROT</name>
<dbReference type="EMBL" id="BSFE01000007">
    <property type="protein sequence ID" value="GLK53011.1"/>
    <property type="molecule type" value="Genomic_DNA"/>
</dbReference>
<dbReference type="RefSeq" id="WP_271187370.1">
    <property type="nucleotide sequence ID" value="NZ_BSFE01000007.1"/>
</dbReference>
<evidence type="ECO:0000259" key="5">
    <source>
        <dbReference type="Pfam" id="PF01212"/>
    </source>
</evidence>